<organism evidence="1 2">
    <name type="scientific">Blepharisma stoltei</name>
    <dbReference type="NCBI Taxonomy" id="1481888"/>
    <lineage>
        <taxon>Eukaryota</taxon>
        <taxon>Sar</taxon>
        <taxon>Alveolata</taxon>
        <taxon>Ciliophora</taxon>
        <taxon>Postciliodesmatophora</taxon>
        <taxon>Heterotrichea</taxon>
        <taxon>Heterotrichida</taxon>
        <taxon>Blepharismidae</taxon>
        <taxon>Blepharisma</taxon>
    </lineage>
</organism>
<gene>
    <name evidence="1" type="ORF">BSTOLATCC_MIC9507</name>
</gene>
<name>A0AAU9IKD0_9CILI</name>
<evidence type="ECO:0000313" key="1">
    <source>
        <dbReference type="EMBL" id="CAG9313702.1"/>
    </source>
</evidence>
<dbReference type="AlphaFoldDB" id="A0AAU9IKD0"/>
<sequence length="143" mass="17058">MHPRSNADYQKKLILYFDADYTKDIIKKQGSEDLDTLYEELKHKKPWKSVTFVFGLAIPIMYIEKNILKVPREKSWIRRYGSRYVHASLALLMVGWVYETIIPFQRCSLDMALKYEDQLLKLHPDLNDYYTRSNFESPLSRES</sequence>
<proteinExistence type="predicted"/>
<evidence type="ECO:0000313" key="2">
    <source>
        <dbReference type="Proteomes" id="UP001162131"/>
    </source>
</evidence>
<keyword evidence="2" id="KW-1185">Reference proteome</keyword>
<dbReference type="EMBL" id="CAJZBQ010000011">
    <property type="protein sequence ID" value="CAG9313702.1"/>
    <property type="molecule type" value="Genomic_DNA"/>
</dbReference>
<reference evidence="1" key="1">
    <citation type="submission" date="2021-09" db="EMBL/GenBank/DDBJ databases">
        <authorList>
            <consortium name="AG Swart"/>
            <person name="Singh M."/>
            <person name="Singh A."/>
            <person name="Seah K."/>
            <person name="Emmerich C."/>
        </authorList>
    </citation>
    <scope>NUCLEOTIDE SEQUENCE</scope>
    <source>
        <strain evidence="1">ATCC30299</strain>
    </source>
</reference>
<comment type="caution">
    <text evidence="1">The sequence shown here is derived from an EMBL/GenBank/DDBJ whole genome shotgun (WGS) entry which is preliminary data.</text>
</comment>
<dbReference type="Proteomes" id="UP001162131">
    <property type="component" value="Unassembled WGS sequence"/>
</dbReference>
<accession>A0AAU9IKD0</accession>
<protein>
    <submittedName>
        <fullName evidence="1">Uncharacterized protein</fullName>
    </submittedName>
</protein>